<comment type="caution">
    <text evidence="2">The sequence shown here is derived from an EMBL/GenBank/DDBJ whole genome shotgun (WGS) entry which is preliminary data.</text>
</comment>
<evidence type="ECO:0000313" key="2">
    <source>
        <dbReference type="EMBL" id="GCE23140.1"/>
    </source>
</evidence>
<keyword evidence="1" id="KW-1133">Transmembrane helix</keyword>
<accession>A0A402AVG7</accession>
<proteinExistence type="predicted"/>
<name>A0A402AVG7_9CHLR</name>
<gene>
    <name evidence="2" type="ORF">KDK_69400</name>
</gene>
<sequence>MGAIYSGRLLARYGLLALMIATDASLGPVEMTFKLVLTFAGPAIAGLIDLGAFYMYASANDDLVEENRQSSMNIVDWCTQYGNGAC</sequence>
<keyword evidence="3" id="KW-1185">Reference proteome</keyword>
<feature type="transmembrane region" description="Helical" evidence="1">
    <location>
        <begin position="35"/>
        <end position="57"/>
    </location>
</feature>
<organism evidence="2 3">
    <name type="scientific">Dictyobacter kobayashii</name>
    <dbReference type="NCBI Taxonomy" id="2014872"/>
    <lineage>
        <taxon>Bacteria</taxon>
        <taxon>Bacillati</taxon>
        <taxon>Chloroflexota</taxon>
        <taxon>Ktedonobacteria</taxon>
        <taxon>Ktedonobacterales</taxon>
        <taxon>Dictyobacteraceae</taxon>
        <taxon>Dictyobacter</taxon>
    </lineage>
</organism>
<dbReference type="AlphaFoldDB" id="A0A402AVG7"/>
<evidence type="ECO:0000256" key="1">
    <source>
        <dbReference type="SAM" id="Phobius"/>
    </source>
</evidence>
<protein>
    <submittedName>
        <fullName evidence="2">Uncharacterized protein</fullName>
    </submittedName>
</protein>
<reference evidence="3" key="1">
    <citation type="submission" date="2018-12" db="EMBL/GenBank/DDBJ databases">
        <title>Tengunoibacter tsumagoiensis gen. nov., sp. nov., Dictyobacter kobayashii sp. nov., D. alpinus sp. nov., and D. joshuensis sp. nov. and description of Dictyobacteraceae fam. nov. within the order Ktedonobacterales isolated from Tengu-no-mugimeshi.</title>
        <authorList>
            <person name="Wang C.M."/>
            <person name="Zheng Y."/>
            <person name="Sakai Y."/>
            <person name="Toyoda A."/>
            <person name="Minakuchi Y."/>
            <person name="Abe K."/>
            <person name="Yokota A."/>
            <person name="Yabe S."/>
        </authorList>
    </citation>
    <scope>NUCLEOTIDE SEQUENCE [LARGE SCALE GENOMIC DNA]</scope>
    <source>
        <strain evidence="3">Uno11</strain>
    </source>
</reference>
<feature type="transmembrane region" description="Helical" evidence="1">
    <location>
        <begin position="9"/>
        <end position="29"/>
    </location>
</feature>
<dbReference type="EMBL" id="BIFS01000002">
    <property type="protein sequence ID" value="GCE23140.1"/>
    <property type="molecule type" value="Genomic_DNA"/>
</dbReference>
<dbReference type="Proteomes" id="UP000287188">
    <property type="component" value="Unassembled WGS sequence"/>
</dbReference>
<keyword evidence="1" id="KW-0812">Transmembrane</keyword>
<evidence type="ECO:0000313" key="3">
    <source>
        <dbReference type="Proteomes" id="UP000287188"/>
    </source>
</evidence>
<keyword evidence="1" id="KW-0472">Membrane</keyword>